<dbReference type="PROSITE" id="PS00105">
    <property type="entry name" value="AA_TRANSFER_CLASS_1"/>
    <property type="match status" value="1"/>
</dbReference>
<keyword evidence="5" id="KW-0663">Pyridoxal phosphate</keyword>
<keyword evidence="3 6" id="KW-0032">Aminotransferase</keyword>
<keyword evidence="4 6" id="KW-0808">Transferase</keyword>
<dbReference type="GO" id="GO:0030170">
    <property type="term" value="F:pyridoxal phosphate binding"/>
    <property type="evidence" value="ECO:0007669"/>
    <property type="project" value="InterPro"/>
</dbReference>
<feature type="domain" description="Aminotransferase class I/classII large" evidence="7">
    <location>
        <begin position="35"/>
        <end position="396"/>
    </location>
</feature>
<evidence type="ECO:0000256" key="6">
    <source>
        <dbReference type="RuleBase" id="RU000481"/>
    </source>
</evidence>
<dbReference type="CDD" id="cd00609">
    <property type="entry name" value="AAT_like"/>
    <property type="match status" value="1"/>
</dbReference>
<dbReference type="HOGENOM" id="CLU_017584_4_3_4"/>
<evidence type="ECO:0000259" key="7">
    <source>
        <dbReference type="Pfam" id="PF00155"/>
    </source>
</evidence>
<evidence type="ECO:0000256" key="3">
    <source>
        <dbReference type="ARBA" id="ARBA00022576"/>
    </source>
</evidence>
<evidence type="ECO:0000313" key="9">
    <source>
        <dbReference type="Proteomes" id="UP000004188"/>
    </source>
</evidence>
<protein>
    <recommendedName>
        <fullName evidence="6">Aminotransferase</fullName>
        <ecNumber evidence="6">2.6.1.-</ecNumber>
    </recommendedName>
</protein>
<comment type="cofactor">
    <cofactor evidence="1 6">
        <name>pyridoxal 5'-phosphate</name>
        <dbReference type="ChEBI" id="CHEBI:597326"/>
    </cofactor>
</comment>
<dbReference type="InterPro" id="IPR015422">
    <property type="entry name" value="PyrdxlP-dep_Trfase_small"/>
</dbReference>
<dbReference type="EMBL" id="DS995299">
    <property type="protein sequence ID" value="EDZ64680.1"/>
    <property type="molecule type" value="Genomic_DNA"/>
</dbReference>
<comment type="similarity">
    <text evidence="2 6">Belongs to the class-I pyridoxal-phosphate-dependent aminotransferase family.</text>
</comment>
<evidence type="ECO:0000256" key="5">
    <source>
        <dbReference type="ARBA" id="ARBA00022898"/>
    </source>
</evidence>
<organism evidence="8 9">
    <name type="scientific">beta proteobacterium KB13</name>
    <dbReference type="NCBI Taxonomy" id="314607"/>
    <lineage>
        <taxon>Bacteria</taxon>
        <taxon>Pseudomonadati</taxon>
        <taxon>Pseudomonadota</taxon>
        <taxon>Betaproteobacteria</taxon>
        <taxon>Nitrosomonadales</taxon>
        <taxon>OM43 clade</taxon>
    </lineage>
</organism>
<dbReference type="EC" id="2.6.1.-" evidence="6"/>
<evidence type="ECO:0000313" key="8">
    <source>
        <dbReference type="EMBL" id="EDZ64680.1"/>
    </source>
</evidence>
<evidence type="ECO:0000256" key="1">
    <source>
        <dbReference type="ARBA" id="ARBA00001933"/>
    </source>
</evidence>
<dbReference type="InterPro" id="IPR004838">
    <property type="entry name" value="NHTrfase_class1_PyrdxlP-BS"/>
</dbReference>
<dbReference type="STRING" id="314607.KB13_812"/>
<dbReference type="GO" id="GO:0006520">
    <property type="term" value="P:amino acid metabolic process"/>
    <property type="evidence" value="ECO:0007669"/>
    <property type="project" value="InterPro"/>
</dbReference>
<reference evidence="9" key="1">
    <citation type="journal article" date="2012" name="Stand. Genomic Sci.">
        <title>Genome sequence of strain HIMB624, a cultured representative from the OM43 clade of marine Betaproteobacteria.</title>
        <authorList>
            <person name="Huggett M.J."/>
            <person name="Hayakawa D.H."/>
            <person name="Rappe M.S."/>
        </authorList>
    </citation>
    <scope>NUCLEOTIDE SEQUENCE [LARGE SCALE GENOMIC DNA]</scope>
    <source>
        <strain evidence="9">KB13</strain>
    </source>
</reference>
<dbReference type="GO" id="GO:0008483">
    <property type="term" value="F:transaminase activity"/>
    <property type="evidence" value="ECO:0007669"/>
    <property type="project" value="UniProtKB-KW"/>
</dbReference>
<evidence type="ECO:0000256" key="4">
    <source>
        <dbReference type="ARBA" id="ARBA00022679"/>
    </source>
</evidence>
<keyword evidence="9" id="KW-1185">Reference proteome</keyword>
<evidence type="ECO:0000256" key="2">
    <source>
        <dbReference type="ARBA" id="ARBA00007441"/>
    </source>
</evidence>
<dbReference type="Pfam" id="PF00155">
    <property type="entry name" value="Aminotran_1_2"/>
    <property type="match status" value="1"/>
</dbReference>
<dbReference type="Gene3D" id="3.90.1150.10">
    <property type="entry name" value="Aspartate Aminotransferase, domain 1"/>
    <property type="match status" value="1"/>
</dbReference>
<gene>
    <name evidence="8" type="ORF">KB13_812</name>
</gene>
<dbReference type="InterPro" id="IPR015424">
    <property type="entry name" value="PyrdxlP-dep_Trfase"/>
</dbReference>
<dbReference type="Proteomes" id="UP000004188">
    <property type="component" value="Unassembled WGS sequence"/>
</dbReference>
<name>B6BU62_9PROT</name>
<dbReference type="InterPro" id="IPR015421">
    <property type="entry name" value="PyrdxlP-dep_Trfase_major"/>
</dbReference>
<dbReference type="PANTHER" id="PTHR46383:SF1">
    <property type="entry name" value="ASPARTATE AMINOTRANSFERASE"/>
    <property type="match status" value="1"/>
</dbReference>
<sequence length="402" mass="43559">MSDNITLSSAVQRIKESPTLAVTAKASLLKSKGIDIIGLAAGEPDFDTPEFIKQGAIQAINDGKTKYTPVGGIPSLKNAIIDKFKNDNGLSYKAEEIVVGVGGKQCIFNLCLSVLDAGDEVVIPAPYWVSYEDIAVLTGAEAKIISTTIEDNFKITAEQLDTALTEKTKLVFLNSPSNPTGSVYTKEELLQLATVLHKYPNVIIASDDIYEHINLNDQDFNNIVMVDPSLKDRSVILNGVSKAYSMTGWRIGYAAGPIKIIKAMTKLQSQSTSNPSSISQAAAETALRGNNECISEMVKEFKLRHTYVVENINSINGLSCIPAEGAFYAFPYAQDAIDRLFKANVISKNNDIGFCEYLLDKANVAVVPGSAFGAEGYFRLSFATSMENLVEAISRIKKAVEI</sequence>
<dbReference type="Gene3D" id="3.40.640.10">
    <property type="entry name" value="Type I PLP-dependent aspartate aminotransferase-like (Major domain)"/>
    <property type="match status" value="1"/>
</dbReference>
<dbReference type="AlphaFoldDB" id="B6BU62"/>
<proteinExistence type="inferred from homology"/>
<dbReference type="SUPFAM" id="SSF53383">
    <property type="entry name" value="PLP-dependent transferases"/>
    <property type="match status" value="1"/>
</dbReference>
<dbReference type="InterPro" id="IPR004839">
    <property type="entry name" value="Aminotransferase_I/II_large"/>
</dbReference>
<accession>B6BU62</accession>
<dbReference type="eggNOG" id="COG0436">
    <property type="taxonomic scope" value="Bacteria"/>
</dbReference>
<dbReference type="PANTHER" id="PTHR46383">
    <property type="entry name" value="ASPARTATE AMINOTRANSFERASE"/>
    <property type="match status" value="1"/>
</dbReference>
<dbReference type="FunFam" id="3.40.640.10:FF:000033">
    <property type="entry name" value="Aspartate aminotransferase"/>
    <property type="match status" value="1"/>
</dbReference>
<dbReference type="InterPro" id="IPR050596">
    <property type="entry name" value="AspAT/PAT-like"/>
</dbReference>